<keyword evidence="3" id="KW-1185">Reference proteome</keyword>
<sequence length="215" mass="24362">MAHRFGVSLPPQDKADARVEFKFSQFRIDCNTNFWPSSKVMTERQRIEGIALGSRLWSEPAIPRRRRSNGLALGRAGLSISWVIGFLSSWKRAPGFTDEWSRACGCGCRGGRAKLDGSEVRGSYFVLCTEKAVAREVQLAHTGRDKRPQCCWSRAFLSVSESAWVSGHLLPHAVRTMFSPWEKRDRLFPPPSSRASSRRDSRERRGEMERLCSAQ</sequence>
<feature type="region of interest" description="Disordered" evidence="1">
    <location>
        <begin position="187"/>
        <end position="215"/>
    </location>
</feature>
<accession>A0A4Z1P039</accession>
<dbReference type="EMBL" id="SNSC02000009">
    <property type="protein sequence ID" value="TID21828.1"/>
    <property type="molecule type" value="Genomic_DNA"/>
</dbReference>
<proteinExistence type="predicted"/>
<evidence type="ECO:0000256" key="1">
    <source>
        <dbReference type="SAM" id="MobiDB-lite"/>
    </source>
</evidence>
<name>A0A4Z1P039_9PEZI</name>
<dbReference type="Proteomes" id="UP000298493">
    <property type="component" value="Unassembled WGS sequence"/>
</dbReference>
<comment type="caution">
    <text evidence="2">The sequence shown here is derived from an EMBL/GenBank/DDBJ whole genome shotgun (WGS) entry which is preliminary data.</text>
</comment>
<protein>
    <submittedName>
        <fullName evidence="2">Uncharacterized protein</fullName>
    </submittedName>
</protein>
<gene>
    <name evidence="2" type="ORF">E6O75_ATG05223</name>
</gene>
<organism evidence="2 3">
    <name type="scientific">Venturia nashicola</name>
    <dbReference type="NCBI Taxonomy" id="86259"/>
    <lineage>
        <taxon>Eukaryota</taxon>
        <taxon>Fungi</taxon>
        <taxon>Dikarya</taxon>
        <taxon>Ascomycota</taxon>
        <taxon>Pezizomycotina</taxon>
        <taxon>Dothideomycetes</taxon>
        <taxon>Pleosporomycetidae</taxon>
        <taxon>Venturiales</taxon>
        <taxon>Venturiaceae</taxon>
        <taxon>Venturia</taxon>
    </lineage>
</organism>
<dbReference type="AlphaFoldDB" id="A0A4Z1P039"/>
<evidence type="ECO:0000313" key="2">
    <source>
        <dbReference type="EMBL" id="TID21828.1"/>
    </source>
</evidence>
<feature type="compositionally biased region" description="Basic and acidic residues" evidence="1">
    <location>
        <begin position="197"/>
        <end position="215"/>
    </location>
</feature>
<evidence type="ECO:0000313" key="3">
    <source>
        <dbReference type="Proteomes" id="UP000298493"/>
    </source>
</evidence>
<reference evidence="2 3" key="1">
    <citation type="submission" date="2019-04" db="EMBL/GenBank/DDBJ databases">
        <title>High contiguity whole genome sequence and gene annotation resource for two Venturia nashicola isolates.</title>
        <authorList>
            <person name="Prokchorchik M."/>
            <person name="Won K."/>
            <person name="Lee Y."/>
            <person name="Choi E.D."/>
            <person name="Segonzac C."/>
            <person name="Sohn K.H."/>
        </authorList>
    </citation>
    <scope>NUCLEOTIDE SEQUENCE [LARGE SCALE GENOMIC DNA]</scope>
    <source>
        <strain evidence="2 3">PRI2</strain>
    </source>
</reference>